<dbReference type="AlphaFoldDB" id="A0A0L7RIG0"/>
<gene>
    <name evidence="2" type="ORF">WH47_03671</name>
</gene>
<evidence type="ECO:0000313" key="3">
    <source>
        <dbReference type="Proteomes" id="UP000053825"/>
    </source>
</evidence>
<proteinExistence type="predicted"/>
<evidence type="ECO:0000313" key="2">
    <source>
        <dbReference type="EMBL" id="KOC70655.1"/>
    </source>
</evidence>
<keyword evidence="3" id="KW-1185">Reference proteome</keyword>
<evidence type="ECO:0000256" key="1">
    <source>
        <dbReference type="SAM" id="MobiDB-lite"/>
    </source>
</evidence>
<dbReference type="Proteomes" id="UP000053825">
    <property type="component" value="Unassembled WGS sequence"/>
</dbReference>
<accession>A0A0L7RIG0</accession>
<protein>
    <submittedName>
        <fullName evidence="2">Uncharacterized protein</fullName>
    </submittedName>
</protein>
<feature type="region of interest" description="Disordered" evidence="1">
    <location>
        <begin position="1"/>
        <end position="25"/>
    </location>
</feature>
<dbReference type="EMBL" id="KQ414584">
    <property type="protein sequence ID" value="KOC70655.1"/>
    <property type="molecule type" value="Genomic_DNA"/>
</dbReference>
<feature type="non-terminal residue" evidence="2">
    <location>
        <position position="1"/>
    </location>
</feature>
<name>A0A0L7RIG0_9HYME</name>
<sequence>RTARAMKYNSAIADGGRHHSSRQRTNVGTHLMRIQWSTVVAGHGGSCATVFIPATQLVVFAEKSEQLWM</sequence>
<organism evidence="2 3">
    <name type="scientific">Habropoda laboriosa</name>
    <dbReference type="NCBI Taxonomy" id="597456"/>
    <lineage>
        <taxon>Eukaryota</taxon>
        <taxon>Metazoa</taxon>
        <taxon>Ecdysozoa</taxon>
        <taxon>Arthropoda</taxon>
        <taxon>Hexapoda</taxon>
        <taxon>Insecta</taxon>
        <taxon>Pterygota</taxon>
        <taxon>Neoptera</taxon>
        <taxon>Endopterygota</taxon>
        <taxon>Hymenoptera</taxon>
        <taxon>Apocrita</taxon>
        <taxon>Aculeata</taxon>
        <taxon>Apoidea</taxon>
        <taxon>Anthophila</taxon>
        <taxon>Apidae</taxon>
        <taxon>Habropoda</taxon>
    </lineage>
</organism>
<reference evidence="2 3" key="1">
    <citation type="submission" date="2015-07" db="EMBL/GenBank/DDBJ databases">
        <title>The genome of Habropoda laboriosa.</title>
        <authorList>
            <person name="Pan H."/>
            <person name="Kapheim K."/>
        </authorList>
    </citation>
    <scope>NUCLEOTIDE SEQUENCE [LARGE SCALE GENOMIC DNA]</scope>
    <source>
        <strain evidence="2">0110345459</strain>
    </source>
</reference>